<organism evidence="2 3">
    <name type="scientific">Micromonospora polyrhachis</name>
    <dbReference type="NCBI Taxonomy" id="1282883"/>
    <lineage>
        <taxon>Bacteria</taxon>
        <taxon>Bacillati</taxon>
        <taxon>Actinomycetota</taxon>
        <taxon>Actinomycetes</taxon>
        <taxon>Micromonosporales</taxon>
        <taxon>Micromonosporaceae</taxon>
        <taxon>Micromonospora</taxon>
    </lineage>
</organism>
<comment type="caution">
    <text evidence="2">The sequence shown here is derived from an EMBL/GenBank/DDBJ whole genome shotgun (WGS) entry which is preliminary data.</text>
</comment>
<protein>
    <recommendedName>
        <fullName evidence="4">O-antigen polysaccharide polymerase Wzy</fullName>
    </recommendedName>
</protein>
<feature type="transmembrane region" description="Helical" evidence="1">
    <location>
        <begin position="315"/>
        <end position="334"/>
    </location>
</feature>
<dbReference type="Proteomes" id="UP000578819">
    <property type="component" value="Unassembled WGS sequence"/>
</dbReference>
<name>A0A7W7SUL2_9ACTN</name>
<proteinExistence type="predicted"/>
<evidence type="ECO:0000313" key="3">
    <source>
        <dbReference type="Proteomes" id="UP000578819"/>
    </source>
</evidence>
<evidence type="ECO:0008006" key="4">
    <source>
        <dbReference type="Google" id="ProtNLM"/>
    </source>
</evidence>
<feature type="transmembrane region" description="Helical" evidence="1">
    <location>
        <begin position="485"/>
        <end position="503"/>
    </location>
</feature>
<evidence type="ECO:0000313" key="2">
    <source>
        <dbReference type="EMBL" id="MBB4961239.1"/>
    </source>
</evidence>
<feature type="transmembrane region" description="Helical" evidence="1">
    <location>
        <begin position="205"/>
        <end position="222"/>
    </location>
</feature>
<dbReference type="EMBL" id="JACHJW010000001">
    <property type="protein sequence ID" value="MBB4961239.1"/>
    <property type="molecule type" value="Genomic_DNA"/>
</dbReference>
<keyword evidence="1" id="KW-0812">Transmembrane</keyword>
<evidence type="ECO:0000256" key="1">
    <source>
        <dbReference type="SAM" id="Phobius"/>
    </source>
</evidence>
<feature type="transmembrane region" description="Helical" evidence="1">
    <location>
        <begin position="434"/>
        <end position="454"/>
    </location>
</feature>
<dbReference type="InterPro" id="IPR029468">
    <property type="entry name" value="O-ag_pol_Wzy"/>
</dbReference>
<dbReference type="RefSeq" id="WP_184536868.1">
    <property type="nucleotide sequence ID" value="NZ_JACHJW010000001.1"/>
</dbReference>
<feature type="transmembrane region" description="Helical" evidence="1">
    <location>
        <begin position="64"/>
        <end position="83"/>
    </location>
</feature>
<reference evidence="2 3" key="1">
    <citation type="submission" date="2020-08" db="EMBL/GenBank/DDBJ databases">
        <title>Sequencing the genomes of 1000 actinobacteria strains.</title>
        <authorList>
            <person name="Klenk H.-P."/>
        </authorList>
    </citation>
    <scope>NUCLEOTIDE SEQUENCE [LARGE SCALE GENOMIC DNA]</scope>
    <source>
        <strain evidence="2 3">DSM 45886</strain>
    </source>
</reference>
<keyword evidence="3" id="KW-1185">Reference proteome</keyword>
<feature type="transmembrane region" description="Helical" evidence="1">
    <location>
        <begin position="273"/>
        <end position="303"/>
    </location>
</feature>
<feature type="transmembrane region" description="Helical" evidence="1">
    <location>
        <begin position="12"/>
        <end position="30"/>
    </location>
</feature>
<feature type="transmembrane region" description="Helical" evidence="1">
    <location>
        <begin position="103"/>
        <end position="126"/>
    </location>
</feature>
<sequence>MTPSRSTEPRWVLAAAASLLVSVLVLRSAISQHPQVAAAGVTVLVVIVIVVAARMVVGRRITLASVYLLLFGLFHAGLLPYLATRQTPTALLNGVEPWWQLSTTGTAIVSVAVGVLAFLIGYSALLTGYPAALLTRLHQHGKKAAASLAGGAAVRSAGGAAVRSAGGAAAPLACQEAAVPLARPVEGDSGADDRPAGQDERTRQVGILGFVLLVAGVVLWFANTPGSGLGFVTLPYLDFRAGADDNAMAFANLFTGIGMGALGLAPSVVLRRWGLVVFTVFAIPAFLVGLRGEVIFPLAAWLVTTARRREIRIRWWMGPLLLAGLSAGSIIRQLRDAGLSAARLGDIKVNPLDGLAELGASIRPLVLVHRWHDEWGESFVGWGTYWAPLQRILFSRLLGLDAPSVHTDARVFSTTIADRVGAIGGSPAAEAYRAAGLIGIIVVLALIGMFVAWLDTRPAGSIGDHAIGMVGYILLVWVRNDVSPVVVSLGTCILALTTVYLVHAQLNRRRTGRGSPALGQLPGERVIQVPAPGKSALETRIPSG</sequence>
<keyword evidence="1" id="KW-0472">Membrane</keyword>
<accession>A0A7W7SUL2</accession>
<dbReference type="AlphaFoldDB" id="A0A7W7SUL2"/>
<keyword evidence="1" id="KW-1133">Transmembrane helix</keyword>
<gene>
    <name evidence="2" type="ORF">FHR38_004972</name>
</gene>
<feature type="transmembrane region" description="Helical" evidence="1">
    <location>
        <begin position="36"/>
        <end position="57"/>
    </location>
</feature>
<dbReference type="Pfam" id="PF14296">
    <property type="entry name" value="O-ag_pol_Wzy"/>
    <property type="match status" value="1"/>
</dbReference>